<dbReference type="EMBL" id="BHYM01000060">
    <property type="protein sequence ID" value="GCE42575.1"/>
    <property type="molecule type" value="Genomic_DNA"/>
</dbReference>
<evidence type="ECO:0000313" key="2">
    <source>
        <dbReference type="Proteomes" id="UP000287519"/>
    </source>
</evidence>
<comment type="caution">
    <text evidence="1">The sequence shown here is derived from an EMBL/GenBank/DDBJ whole genome shotgun (WGS) entry which is preliminary data.</text>
</comment>
<dbReference type="RefSeq" id="WP_192582027.1">
    <property type="nucleotide sequence ID" value="NZ_BHYM01000060.1"/>
</dbReference>
<evidence type="ECO:0000313" key="1">
    <source>
        <dbReference type="EMBL" id="GCE42575.1"/>
    </source>
</evidence>
<gene>
    <name evidence="1" type="ORF">Rhow_006704</name>
</gene>
<organism evidence="1 2">
    <name type="scientific">Rhodococcus wratislaviensis</name>
    <name type="common">Tsukamurella wratislaviensis</name>
    <dbReference type="NCBI Taxonomy" id="44752"/>
    <lineage>
        <taxon>Bacteria</taxon>
        <taxon>Bacillati</taxon>
        <taxon>Actinomycetota</taxon>
        <taxon>Actinomycetes</taxon>
        <taxon>Mycobacteriales</taxon>
        <taxon>Nocardiaceae</taxon>
        <taxon>Rhodococcus</taxon>
    </lineage>
</organism>
<keyword evidence="2" id="KW-1185">Reference proteome</keyword>
<protein>
    <submittedName>
        <fullName evidence="1">Uncharacterized protein</fullName>
    </submittedName>
</protein>
<dbReference type="Proteomes" id="UP000287519">
    <property type="component" value="Unassembled WGS sequence"/>
</dbReference>
<name>A0A402CG63_RHOWR</name>
<accession>A0A402CG63</accession>
<dbReference type="AlphaFoldDB" id="A0A402CG63"/>
<reference evidence="1 2" key="1">
    <citation type="submission" date="2018-11" db="EMBL/GenBank/DDBJ databases">
        <title>Microbial catabolism of amino acid.</title>
        <authorList>
            <person name="Hibi M."/>
            <person name="Ogawa J."/>
        </authorList>
    </citation>
    <scope>NUCLEOTIDE SEQUENCE [LARGE SCALE GENOMIC DNA]</scope>
    <source>
        <strain evidence="1 2">C31-06</strain>
    </source>
</reference>
<proteinExistence type="predicted"/>
<sequence length="58" mass="6506">MALLVDMSGGDADKSPIERLCRNTVSAQVRREVIEARLPAPVWPDRRLAITATDHHLR</sequence>